<feature type="domain" description="VOC" evidence="1">
    <location>
        <begin position="3"/>
        <end position="118"/>
    </location>
</feature>
<dbReference type="Gene3D" id="3.10.180.10">
    <property type="entry name" value="2,3-Dihydroxybiphenyl 1,2-Dioxygenase, domain 1"/>
    <property type="match status" value="1"/>
</dbReference>
<evidence type="ECO:0000259" key="1">
    <source>
        <dbReference type="PROSITE" id="PS51819"/>
    </source>
</evidence>
<dbReference type="InterPro" id="IPR029068">
    <property type="entry name" value="Glyas_Bleomycin-R_OHBP_Dase"/>
</dbReference>
<evidence type="ECO:0000313" key="3">
    <source>
        <dbReference type="Proteomes" id="UP000075418"/>
    </source>
</evidence>
<dbReference type="PROSITE" id="PS51819">
    <property type="entry name" value="VOC"/>
    <property type="match status" value="1"/>
</dbReference>
<protein>
    <submittedName>
        <fullName evidence="2">Lactoylglutathione lyase</fullName>
    </submittedName>
</protein>
<dbReference type="GO" id="GO:0016829">
    <property type="term" value="F:lyase activity"/>
    <property type="evidence" value="ECO:0007669"/>
    <property type="project" value="UniProtKB-KW"/>
</dbReference>
<name>A0A151A561_9STAP</name>
<dbReference type="AlphaFoldDB" id="A0A151A561"/>
<dbReference type="SUPFAM" id="SSF54593">
    <property type="entry name" value="Glyoxalase/Bleomycin resistance protein/Dihydroxybiphenyl dioxygenase"/>
    <property type="match status" value="1"/>
</dbReference>
<sequence>MNGLRSVTTGTNDLQKTKTLFSDILGLSVEEKNGALRFGDAELNSGTRIHFVEIPNYHCTNNHIDSIGLRIPTDEGIAEYQSILDNANIDYSATTDLNGHQYFQFKDHNGQPFEIYSNEHNTGTPLGMPTFDSVVNPLHQIQGLGPVIVKVNELVLTQSILTKVFSLEHFAEYLPYDNAPQKVQVFKIGDGGLGGELHIYSAEDDVKMPEHGIVEQVEFATESPEIYQNAVQQLEIIGIPYQTLDQGESKSLRISENSGITFILTLENIK</sequence>
<reference evidence="2 3" key="1">
    <citation type="submission" date="2016-02" db="EMBL/GenBank/DDBJ databases">
        <title>Draft genome sequence of hydrocarbon degrading Staphylococcus saprophyticus Strain CNV2, isolated from crude-oil contaminated soil from Noonmati Oil Refinery, Guwahati, Assam, India.</title>
        <authorList>
            <person name="Mukherjee A."/>
            <person name="Chettri B."/>
            <person name="Langpoklakpam J."/>
            <person name="Singh A.K."/>
            <person name="Chattopadhyay D.J."/>
        </authorList>
    </citation>
    <scope>NUCLEOTIDE SEQUENCE [LARGE SCALE GENOMIC DNA]</scope>
    <source>
        <strain evidence="2 3">CNV2</strain>
    </source>
</reference>
<dbReference type="Pfam" id="PF00903">
    <property type="entry name" value="Glyoxalase"/>
    <property type="match status" value="1"/>
</dbReference>
<comment type="caution">
    <text evidence="2">The sequence shown here is derived from an EMBL/GenBank/DDBJ whole genome shotgun (WGS) entry which is preliminary data.</text>
</comment>
<accession>A0A151A561</accession>
<dbReference type="PANTHER" id="PTHR36110">
    <property type="entry name" value="RING-CLEAVING DIOXYGENASE MHQE-RELATED"/>
    <property type="match status" value="1"/>
</dbReference>
<dbReference type="InterPro" id="IPR004360">
    <property type="entry name" value="Glyas_Fos-R_dOase_dom"/>
</dbReference>
<gene>
    <name evidence="2" type="ORF">A0131_07040</name>
</gene>
<dbReference type="RefSeq" id="WP_061854700.1">
    <property type="nucleotide sequence ID" value="NZ_LUGM01000002.1"/>
</dbReference>
<organism evidence="2 3">
    <name type="scientific">Staphylococcus kloosii</name>
    <dbReference type="NCBI Taxonomy" id="29384"/>
    <lineage>
        <taxon>Bacteria</taxon>
        <taxon>Bacillati</taxon>
        <taxon>Bacillota</taxon>
        <taxon>Bacilli</taxon>
        <taxon>Bacillales</taxon>
        <taxon>Staphylococcaceae</taxon>
        <taxon>Staphylococcus</taxon>
    </lineage>
</organism>
<dbReference type="InterPro" id="IPR052537">
    <property type="entry name" value="Extradiol_RC_dioxygenase"/>
</dbReference>
<dbReference type="PANTHER" id="PTHR36110:SF4">
    <property type="entry name" value="RING-CLEAVING DIOXYGENASE MHQA-RELATED"/>
    <property type="match status" value="1"/>
</dbReference>
<keyword evidence="2" id="KW-0456">Lyase</keyword>
<dbReference type="EMBL" id="LUGM01000002">
    <property type="protein sequence ID" value="KYH14528.1"/>
    <property type="molecule type" value="Genomic_DNA"/>
</dbReference>
<dbReference type="InterPro" id="IPR037523">
    <property type="entry name" value="VOC_core"/>
</dbReference>
<dbReference type="Proteomes" id="UP000075418">
    <property type="component" value="Unassembled WGS sequence"/>
</dbReference>
<evidence type="ECO:0000313" key="2">
    <source>
        <dbReference type="EMBL" id="KYH14528.1"/>
    </source>
</evidence>
<proteinExistence type="predicted"/>